<dbReference type="InterPro" id="IPR021858">
    <property type="entry name" value="Fun_TF"/>
</dbReference>
<sequence length="498" mass="55575">MTITEPPPFFDEALLHDEDWISHAGLLATNLNDLVSMRLGEMSIDFSNSQNTIPPTELFMTEFVQDKSDIHHNVPVDYIKVSPKHQPYLNEFYHWFAKVILPFSAHFNGVDLNPVRDVLLTYAARERYLLLALLACGATSSHKKTSLAADELAYGEYLTTCIQSLEPIFNVETTLVSKIESILLTVLVLTSDHASSSNQNWRAHLQGAKELLLKYTSQSKQSHVLFLCKSWYSSIELLAALGAPNGGTLRSDRELELLISPDNPVEMKSLTQLHLYGPNGFSLLHGYSKQLVTLIRDMVKLLHKTRPWNDDRKSLPSGADNRSMDLISYKEVLRVLSGLYQQLDYTVGDPSPLNGLSSEAVEIVKQNNKQVSICWYDVSNKSYTLAALITMFTSVQGLSKHSPIVQGAVKELLSLVNFLDGRVESYGTFMLQLPMFVAGYNVIDDSDAAKIERFFKLLDELGAGSANHVLKKMKKVWGGAYSSEAATSGDDEKDILAY</sequence>
<dbReference type="OrthoDB" id="424974at2759"/>
<gene>
    <name evidence="3" type="primary">LYS14</name>
    <name evidence="3" type="ORF">AWJ20_231</name>
</gene>
<dbReference type="EMBL" id="CP014501">
    <property type="protein sequence ID" value="ANB12002.1"/>
    <property type="molecule type" value="Genomic_DNA"/>
</dbReference>
<dbReference type="GO" id="GO:0045944">
    <property type="term" value="P:positive regulation of transcription by RNA polymerase II"/>
    <property type="evidence" value="ECO:0007669"/>
    <property type="project" value="TreeGrafter"/>
</dbReference>
<accession>A0A167CQZ1</accession>
<evidence type="ECO:0000313" key="4">
    <source>
        <dbReference type="Proteomes" id="UP000189580"/>
    </source>
</evidence>
<reference evidence="3 4" key="1">
    <citation type="submission" date="2016-02" db="EMBL/GenBank/DDBJ databases">
        <title>Complete genome sequence and transcriptome regulation of the pentose utilising yeast Sugiyamaella lignohabitans.</title>
        <authorList>
            <person name="Bellasio M."/>
            <person name="Peymann A."/>
            <person name="Valli M."/>
            <person name="Sipitzky M."/>
            <person name="Graf A."/>
            <person name="Sauer M."/>
            <person name="Marx H."/>
            <person name="Mattanovich D."/>
        </authorList>
    </citation>
    <scope>NUCLEOTIDE SEQUENCE [LARGE SCALE GENOMIC DNA]</scope>
    <source>
        <strain evidence="3 4">CBS 10342</strain>
    </source>
</reference>
<dbReference type="GO" id="GO:0005634">
    <property type="term" value="C:nucleus"/>
    <property type="evidence" value="ECO:0007669"/>
    <property type="project" value="UniProtKB-SubCell"/>
</dbReference>
<dbReference type="Pfam" id="PF11951">
    <property type="entry name" value="Fungal_trans_2"/>
    <property type="match status" value="1"/>
</dbReference>
<dbReference type="AlphaFoldDB" id="A0A167CQZ1"/>
<dbReference type="GeneID" id="30034207"/>
<protein>
    <submittedName>
        <fullName evidence="3">Lys14p</fullName>
    </submittedName>
</protein>
<dbReference type="PANTHER" id="PTHR37534:SF49">
    <property type="entry name" value="LYSINE BIOSYNTHESIS REGULATORY PROTEIN LYS14"/>
    <property type="match status" value="1"/>
</dbReference>
<dbReference type="GO" id="GO:0000976">
    <property type="term" value="F:transcription cis-regulatory region binding"/>
    <property type="evidence" value="ECO:0007669"/>
    <property type="project" value="TreeGrafter"/>
</dbReference>
<keyword evidence="2" id="KW-0539">Nucleus</keyword>
<proteinExistence type="predicted"/>
<evidence type="ECO:0000256" key="1">
    <source>
        <dbReference type="ARBA" id="ARBA00004123"/>
    </source>
</evidence>
<dbReference type="Proteomes" id="UP000189580">
    <property type="component" value="Chromosome a"/>
</dbReference>
<dbReference type="RefSeq" id="XP_018734479.1">
    <property type="nucleotide sequence ID" value="XM_018879248.1"/>
</dbReference>
<evidence type="ECO:0000313" key="3">
    <source>
        <dbReference type="EMBL" id="ANB12002.1"/>
    </source>
</evidence>
<dbReference type="PANTHER" id="PTHR37534">
    <property type="entry name" value="TRANSCRIPTIONAL ACTIVATOR PROTEIN UGA3"/>
    <property type="match status" value="1"/>
</dbReference>
<keyword evidence="4" id="KW-1185">Reference proteome</keyword>
<organism evidence="3 4">
    <name type="scientific">Sugiyamaella lignohabitans</name>
    <dbReference type="NCBI Taxonomy" id="796027"/>
    <lineage>
        <taxon>Eukaryota</taxon>
        <taxon>Fungi</taxon>
        <taxon>Dikarya</taxon>
        <taxon>Ascomycota</taxon>
        <taxon>Saccharomycotina</taxon>
        <taxon>Dipodascomycetes</taxon>
        <taxon>Dipodascales</taxon>
        <taxon>Trichomonascaceae</taxon>
        <taxon>Sugiyamaella</taxon>
    </lineage>
</organism>
<name>A0A167CQZ1_9ASCO</name>
<evidence type="ECO:0000256" key="2">
    <source>
        <dbReference type="ARBA" id="ARBA00023242"/>
    </source>
</evidence>
<comment type="subcellular location">
    <subcellularLocation>
        <location evidence="1">Nucleus</location>
    </subcellularLocation>
</comment>
<dbReference type="KEGG" id="slb:AWJ20_231"/>
<dbReference type="GO" id="GO:0003700">
    <property type="term" value="F:DNA-binding transcription factor activity"/>
    <property type="evidence" value="ECO:0007669"/>
    <property type="project" value="TreeGrafter"/>
</dbReference>